<protein>
    <submittedName>
        <fullName evidence="5">Cytochrome P450 monooxygenase</fullName>
    </submittedName>
</protein>
<dbReference type="Proteomes" id="UP000315522">
    <property type="component" value="Unassembled WGS sequence"/>
</dbReference>
<dbReference type="AlphaFoldDB" id="A0A559MIN7"/>
<keyword evidence="5" id="KW-0560">Oxidoreductase</keyword>
<name>A0A559MIN7_9HELO</name>
<dbReference type="InterPro" id="IPR036866">
    <property type="entry name" value="RibonucZ/Hydroxyglut_hydro"/>
</dbReference>
<accession>A0A559MIN7</accession>
<dbReference type="CDD" id="cd07730">
    <property type="entry name" value="metallo-hydrolase-like_MBL-fold"/>
    <property type="match status" value="1"/>
</dbReference>
<evidence type="ECO:0000256" key="3">
    <source>
        <dbReference type="ARBA" id="ARBA00022801"/>
    </source>
</evidence>
<dbReference type="InterPro" id="IPR051013">
    <property type="entry name" value="MBL_superfamily_lactonases"/>
</dbReference>
<keyword evidence="5" id="KW-0503">Monooxygenase</keyword>
<dbReference type="Gene3D" id="3.60.15.10">
    <property type="entry name" value="Ribonuclease Z/Hydroxyacylglutathione hydrolase-like"/>
    <property type="match status" value="1"/>
</dbReference>
<evidence type="ECO:0000313" key="6">
    <source>
        <dbReference type="Proteomes" id="UP000315522"/>
    </source>
</evidence>
<proteinExistence type="inferred from homology"/>
<dbReference type="SUPFAM" id="SSF56281">
    <property type="entry name" value="Metallo-hydrolase/oxidoreductase"/>
    <property type="match status" value="1"/>
</dbReference>
<gene>
    <name evidence="5" type="primary">mpaDE_0</name>
    <name evidence="5" type="ORF">LAWI1_G000893</name>
</gene>
<dbReference type="PANTHER" id="PTHR42978">
    <property type="entry name" value="QUORUM-QUENCHING LACTONASE YTNP-RELATED-RELATED"/>
    <property type="match status" value="1"/>
</dbReference>
<evidence type="ECO:0000256" key="4">
    <source>
        <dbReference type="ARBA" id="ARBA00022833"/>
    </source>
</evidence>
<reference evidence="5 6" key="1">
    <citation type="submission" date="2018-05" db="EMBL/GenBank/DDBJ databases">
        <title>Genome sequencing and assembly of the regulated plant pathogen Lachnellula willkommii and related sister species for the development of diagnostic species identification markers.</title>
        <authorList>
            <person name="Giroux E."/>
            <person name="Bilodeau G."/>
        </authorList>
    </citation>
    <scope>NUCLEOTIDE SEQUENCE [LARGE SCALE GENOMIC DNA]</scope>
    <source>
        <strain evidence="5 6">CBS 172.35</strain>
    </source>
</reference>
<organism evidence="5 6">
    <name type="scientific">Lachnellula willkommii</name>
    <dbReference type="NCBI Taxonomy" id="215461"/>
    <lineage>
        <taxon>Eukaryota</taxon>
        <taxon>Fungi</taxon>
        <taxon>Dikarya</taxon>
        <taxon>Ascomycota</taxon>
        <taxon>Pezizomycotina</taxon>
        <taxon>Leotiomycetes</taxon>
        <taxon>Helotiales</taxon>
        <taxon>Lachnaceae</taxon>
        <taxon>Lachnellula</taxon>
    </lineage>
</organism>
<evidence type="ECO:0000256" key="2">
    <source>
        <dbReference type="ARBA" id="ARBA00022723"/>
    </source>
</evidence>
<evidence type="ECO:0000313" key="5">
    <source>
        <dbReference type="EMBL" id="TVY92820.1"/>
    </source>
</evidence>
<keyword evidence="3" id="KW-0378">Hydrolase</keyword>
<comment type="caution">
    <text evidence="5">The sequence shown here is derived from an EMBL/GenBank/DDBJ whole genome shotgun (WGS) entry which is preliminary data.</text>
</comment>
<evidence type="ECO:0000256" key="1">
    <source>
        <dbReference type="ARBA" id="ARBA00007749"/>
    </source>
</evidence>
<dbReference type="GO" id="GO:0016787">
    <property type="term" value="F:hydrolase activity"/>
    <property type="evidence" value="ECO:0007669"/>
    <property type="project" value="UniProtKB-KW"/>
</dbReference>
<dbReference type="GO" id="GO:0004497">
    <property type="term" value="F:monooxygenase activity"/>
    <property type="evidence" value="ECO:0007669"/>
    <property type="project" value="UniProtKB-KW"/>
</dbReference>
<keyword evidence="6" id="KW-1185">Reference proteome</keyword>
<sequence>MSDSGTDLLPLPVDASCVELHCLDGGSFIAAASKIHAGASDDTFRMYNWAFCIRDIQTGRQVMWDLGLSGRTENYTPWVQKYMLLQTEAVGPRISICEQLAKRNVRGNEIDSIDTYCYISHAHWDHCRPIDTEFPAACAFFGPGTAEHCSPGHLASEDAKETVQWDGRYFDPLRKTQNWKEFSGPWVRFGAFEKAMDFFGNGSFWIIQAPGHMPGNFGLFLEAIVVTRGKPLSVISWTRDAKFLSRRIFDGLEQFAVWETPDGCSASLQADIPVAKDTIKRIRLMEKELGCHVAFAHDTEWMKKGLNQTLMAMLDSDMKRATKERLPFQAVV</sequence>
<keyword evidence="2" id="KW-0479">Metal-binding</keyword>
<comment type="similarity">
    <text evidence="1">Belongs to the metallo-beta-lactamase superfamily.</text>
</comment>
<dbReference type="GO" id="GO:0046872">
    <property type="term" value="F:metal ion binding"/>
    <property type="evidence" value="ECO:0007669"/>
    <property type="project" value="UniProtKB-KW"/>
</dbReference>
<dbReference type="PANTHER" id="PTHR42978:SF4">
    <property type="entry name" value="METALLO-BETA-LACTAMASE DOMAIN-CONTAINING PROTEIN"/>
    <property type="match status" value="1"/>
</dbReference>
<dbReference type="EMBL" id="QGML01000240">
    <property type="protein sequence ID" value="TVY92820.1"/>
    <property type="molecule type" value="Genomic_DNA"/>
</dbReference>
<keyword evidence="4" id="KW-0862">Zinc</keyword>